<keyword evidence="10" id="KW-1185">Reference proteome</keyword>
<dbReference type="InterPro" id="IPR050339">
    <property type="entry name" value="CC_SR_Kinase"/>
</dbReference>
<dbReference type="PROSITE" id="PS00107">
    <property type="entry name" value="PROTEIN_KINASE_ATP"/>
    <property type="match status" value="1"/>
</dbReference>
<comment type="caution">
    <text evidence="9">The sequence shown here is derived from an EMBL/GenBank/DDBJ whole genome shotgun (WGS) entry which is preliminary data.</text>
</comment>
<dbReference type="AlphaFoldDB" id="A0A226ECX7"/>
<accession>A0A226ECX7</accession>
<dbReference type="OrthoDB" id="248923at2759"/>
<evidence type="ECO:0000256" key="2">
    <source>
        <dbReference type="ARBA" id="ARBA00022741"/>
    </source>
</evidence>
<gene>
    <name evidence="9" type="ORF">Fcan01_10935</name>
</gene>
<evidence type="ECO:0000256" key="1">
    <source>
        <dbReference type="ARBA" id="ARBA00022679"/>
    </source>
</evidence>
<feature type="domain" description="Protein kinase" evidence="8">
    <location>
        <begin position="303"/>
        <end position="591"/>
    </location>
</feature>
<dbReference type="EMBL" id="LNIX01000005">
    <property type="protein sequence ID" value="OXA54917.1"/>
    <property type="molecule type" value="Genomic_DNA"/>
</dbReference>
<dbReference type="GO" id="GO:0005737">
    <property type="term" value="C:cytoplasm"/>
    <property type="evidence" value="ECO:0007669"/>
    <property type="project" value="TreeGrafter"/>
</dbReference>
<dbReference type="Proteomes" id="UP000198287">
    <property type="component" value="Unassembled WGS sequence"/>
</dbReference>
<reference evidence="9 10" key="1">
    <citation type="submission" date="2015-12" db="EMBL/GenBank/DDBJ databases">
        <title>The genome of Folsomia candida.</title>
        <authorList>
            <person name="Faddeeva A."/>
            <person name="Derks M.F."/>
            <person name="Anvar Y."/>
            <person name="Smit S."/>
            <person name="Van Straalen N."/>
            <person name="Roelofs D."/>
        </authorList>
    </citation>
    <scope>NUCLEOTIDE SEQUENCE [LARGE SCALE GENOMIC DNA]</scope>
    <source>
        <strain evidence="9 10">VU population</strain>
        <tissue evidence="9">Whole body</tissue>
    </source>
</reference>
<dbReference type="GO" id="GO:0005634">
    <property type="term" value="C:nucleus"/>
    <property type="evidence" value="ECO:0007669"/>
    <property type="project" value="TreeGrafter"/>
</dbReference>
<feature type="transmembrane region" description="Helical" evidence="7">
    <location>
        <begin position="217"/>
        <end position="245"/>
    </location>
</feature>
<keyword evidence="7" id="KW-0812">Transmembrane</keyword>
<protein>
    <submittedName>
        <fullName evidence="9">Interferon-induced, double-stranded RNA-activated protein kinase</fullName>
    </submittedName>
</protein>
<dbReference type="CDD" id="cd00180">
    <property type="entry name" value="PKc"/>
    <property type="match status" value="1"/>
</dbReference>
<keyword evidence="3 9" id="KW-0418">Kinase</keyword>
<dbReference type="GO" id="GO:0005524">
    <property type="term" value="F:ATP binding"/>
    <property type="evidence" value="ECO:0007669"/>
    <property type="project" value="UniProtKB-UniRule"/>
</dbReference>
<dbReference type="PROSITE" id="PS00108">
    <property type="entry name" value="PROTEIN_KINASE_ST"/>
    <property type="match status" value="1"/>
</dbReference>
<keyword evidence="4 6" id="KW-0067">ATP-binding</keyword>
<keyword evidence="1" id="KW-0808">Transferase</keyword>
<keyword evidence="7" id="KW-0472">Membrane</keyword>
<comment type="similarity">
    <text evidence="5">Belongs to the protein kinase superfamily. Ser/Thr protein kinase family. GCN2 subfamily.</text>
</comment>
<dbReference type="PROSITE" id="PS50011">
    <property type="entry name" value="PROTEIN_KINASE_DOM"/>
    <property type="match status" value="1"/>
</dbReference>
<dbReference type="InterPro" id="IPR017441">
    <property type="entry name" value="Protein_kinase_ATP_BS"/>
</dbReference>
<evidence type="ECO:0000256" key="3">
    <source>
        <dbReference type="ARBA" id="ARBA00022777"/>
    </source>
</evidence>
<organism evidence="9 10">
    <name type="scientific">Folsomia candida</name>
    <name type="common">Springtail</name>
    <dbReference type="NCBI Taxonomy" id="158441"/>
    <lineage>
        <taxon>Eukaryota</taxon>
        <taxon>Metazoa</taxon>
        <taxon>Ecdysozoa</taxon>
        <taxon>Arthropoda</taxon>
        <taxon>Hexapoda</taxon>
        <taxon>Collembola</taxon>
        <taxon>Entomobryomorpha</taxon>
        <taxon>Isotomoidea</taxon>
        <taxon>Isotomidae</taxon>
        <taxon>Proisotominae</taxon>
        <taxon>Folsomia</taxon>
    </lineage>
</organism>
<sequence>MKTCTSKLTVFTLVSTTPTEDDWIRRCDQFYDDVDFVAKCSNGKIICSCVCPGKGPQKKYSPTCCPEFPEKFPTLVTISPKIEKTRQPASPLPTGNCTLYRMFNCYKNATRLCTDDGVILKSNETQTFQFANGIRSISIPSNCHVTRRIKDSMCPNTPPTEEITTSGNVNNALTINQESYECQCSKDVPTTTTSTTTETPTVITTTMIPYPEEEDNFPFGLITGIIVISIISVLALSTVLLGGYLEIMSNATKNDSLLSSSNDDEFTEENISQNCVQQATNYVNEVRNDTKETKWQSVKTLRLMSHTPLGKGSHGEVWKAECTKTGNIFAIKQINLYEAFRRSEESVYNVLKFKREISNLQSIRDDNVVRLVNFWIEDCDGRAYSDLSMMDMSETSSGRPSYIFMQMEYCHLSLKKWLTDNPLEIRDFATIKRMFLQIANGLSVLHMVKIVHRDIKPDNIMCNLTGNSFIMWKIVDLGLSVKLDKKKDEYCSVAGCELYRSPEMTLNQVDCNEKTDIFSLGLCYFEILSSPITNKVKIFDQLRRNEENDVFNDLGKGQDTAKFEQLVKKMLKISAKDRSSISDVKNVLENIC</sequence>
<keyword evidence="2 6" id="KW-0547">Nucleotide-binding</keyword>
<dbReference type="Pfam" id="PF00069">
    <property type="entry name" value="Pkinase"/>
    <property type="match status" value="1"/>
</dbReference>
<evidence type="ECO:0000313" key="9">
    <source>
        <dbReference type="EMBL" id="OXA54917.1"/>
    </source>
</evidence>
<dbReference type="SMART" id="SM00220">
    <property type="entry name" value="S_TKc"/>
    <property type="match status" value="1"/>
</dbReference>
<dbReference type="Gene3D" id="1.10.510.10">
    <property type="entry name" value="Transferase(Phosphotransferase) domain 1"/>
    <property type="match status" value="1"/>
</dbReference>
<dbReference type="GO" id="GO:0004672">
    <property type="term" value="F:protein kinase activity"/>
    <property type="evidence" value="ECO:0007669"/>
    <property type="project" value="InterPro"/>
</dbReference>
<evidence type="ECO:0000256" key="4">
    <source>
        <dbReference type="ARBA" id="ARBA00022840"/>
    </source>
</evidence>
<dbReference type="SUPFAM" id="SSF56112">
    <property type="entry name" value="Protein kinase-like (PK-like)"/>
    <property type="match status" value="1"/>
</dbReference>
<dbReference type="InterPro" id="IPR000719">
    <property type="entry name" value="Prot_kinase_dom"/>
</dbReference>
<evidence type="ECO:0000256" key="6">
    <source>
        <dbReference type="PROSITE-ProRule" id="PRU10141"/>
    </source>
</evidence>
<dbReference type="Gene3D" id="3.30.200.20">
    <property type="entry name" value="Phosphorylase Kinase, domain 1"/>
    <property type="match status" value="1"/>
</dbReference>
<feature type="binding site" evidence="6">
    <location>
        <position position="332"/>
    </location>
    <ligand>
        <name>ATP</name>
        <dbReference type="ChEBI" id="CHEBI:30616"/>
    </ligand>
</feature>
<name>A0A226ECX7_FOLCA</name>
<dbReference type="InterPro" id="IPR011009">
    <property type="entry name" value="Kinase-like_dom_sf"/>
</dbReference>
<dbReference type="InterPro" id="IPR008271">
    <property type="entry name" value="Ser/Thr_kinase_AS"/>
</dbReference>
<evidence type="ECO:0000313" key="10">
    <source>
        <dbReference type="Proteomes" id="UP000198287"/>
    </source>
</evidence>
<keyword evidence="7" id="KW-1133">Transmembrane helix</keyword>
<evidence type="ECO:0000256" key="5">
    <source>
        <dbReference type="ARBA" id="ARBA00037982"/>
    </source>
</evidence>
<dbReference type="PANTHER" id="PTHR11042">
    <property type="entry name" value="EUKARYOTIC TRANSLATION INITIATION FACTOR 2-ALPHA KINASE EIF2-ALPHA KINASE -RELATED"/>
    <property type="match status" value="1"/>
</dbReference>
<proteinExistence type="inferred from homology"/>
<evidence type="ECO:0000259" key="8">
    <source>
        <dbReference type="PROSITE" id="PS50011"/>
    </source>
</evidence>
<evidence type="ECO:0000256" key="7">
    <source>
        <dbReference type="SAM" id="Phobius"/>
    </source>
</evidence>